<dbReference type="InterPro" id="IPR049625">
    <property type="entry name" value="Glyco_transf_61_cat"/>
</dbReference>
<dbReference type="InterPro" id="IPR007657">
    <property type="entry name" value="Glycosyltransferase_61"/>
</dbReference>
<dbReference type="GO" id="GO:0035269">
    <property type="term" value="P:protein O-linked glycosylation via mannose"/>
    <property type="evidence" value="ECO:0007669"/>
    <property type="project" value="TreeGrafter"/>
</dbReference>
<evidence type="ECO:0000256" key="6">
    <source>
        <dbReference type="ARBA" id="ARBA00023136"/>
    </source>
</evidence>
<evidence type="ECO:0000256" key="8">
    <source>
        <dbReference type="SAM" id="Phobius"/>
    </source>
</evidence>
<accession>A0A8H6XZX7</accession>
<evidence type="ECO:0000256" key="7">
    <source>
        <dbReference type="ARBA" id="ARBA00023180"/>
    </source>
</evidence>
<reference evidence="10" key="1">
    <citation type="submission" date="2020-05" db="EMBL/GenBank/DDBJ databases">
        <title>Mycena genomes resolve the evolution of fungal bioluminescence.</title>
        <authorList>
            <person name="Tsai I.J."/>
        </authorList>
    </citation>
    <scope>NUCLEOTIDE SEQUENCE</scope>
    <source>
        <strain evidence="10">160909Yilan</strain>
    </source>
</reference>
<comment type="subcellular location">
    <subcellularLocation>
        <location evidence="1">Membrane</location>
        <topology evidence="1">Single-pass membrane protein</topology>
    </subcellularLocation>
</comment>
<dbReference type="GO" id="GO:0016020">
    <property type="term" value="C:membrane"/>
    <property type="evidence" value="ECO:0007669"/>
    <property type="project" value="UniProtKB-SubCell"/>
</dbReference>
<keyword evidence="3" id="KW-0808">Transferase</keyword>
<protein>
    <recommendedName>
        <fullName evidence="9">Glycosyltransferase 61 catalytic domain-containing protein</fullName>
    </recommendedName>
</protein>
<sequence>MAPTQSRSCCRFSIRNALRHPIAILKVVILTTAVLFFTYLTRSYSASLAFKSPSPYAQYDNFTSTLSDSAVSVPPLSPAKVKTSGWEETVIPSGAHVHGFTVLDNIYLRDGTFYVVTDDPSFPPRNRLLSRPVEMKGGGGGEDPTPTDEQLQFISPDQATSILGDSLTRIEGFSVIVYDVPQFVGHFYHWFGEIILGAWRVYSHILLSSPSSPLPFPRRFILPFISDDKWRDKAGMDGPLMRAAFPDVPIEQAGYWDDLRKLGKTVVFSRVMLVNRSAAHKHPFGGVWYKMIAGAMNVTAPHDFWAPIRASLLRNVLAPGLIPDSTQDPPSLPLVTYISRQGTGRRLLAADHNALVDALKELEVEGLCEVQIAVLERMTLAEQIELVARSLIIVGVHGNGLTHQLWMPPQPRSTMIEIFFPNGYTFDYEIVARNMGHRHYAVWNDTFLTYPEGTTHKGVKYPEGFHGDKIPVYPPTVVSIIRERLS</sequence>
<dbReference type="AlphaFoldDB" id="A0A8H6XZX7"/>
<evidence type="ECO:0000259" key="9">
    <source>
        <dbReference type="Pfam" id="PF04577"/>
    </source>
</evidence>
<feature type="transmembrane region" description="Helical" evidence="8">
    <location>
        <begin position="21"/>
        <end position="40"/>
    </location>
</feature>
<organism evidence="10 11">
    <name type="scientific">Mycena sanguinolenta</name>
    <dbReference type="NCBI Taxonomy" id="230812"/>
    <lineage>
        <taxon>Eukaryota</taxon>
        <taxon>Fungi</taxon>
        <taxon>Dikarya</taxon>
        <taxon>Basidiomycota</taxon>
        <taxon>Agaricomycotina</taxon>
        <taxon>Agaricomycetes</taxon>
        <taxon>Agaricomycetidae</taxon>
        <taxon>Agaricales</taxon>
        <taxon>Marasmiineae</taxon>
        <taxon>Mycenaceae</taxon>
        <taxon>Mycena</taxon>
    </lineage>
</organism>
<keyword evidence="6 8" id="KW-0472">Membrane</keyword>
<dbReference type="OrthoDB" id="529273at2759"/>
<gene>
    <name evidence="10" type="ORF">MSAN_01732800</name>
</gene>
<comment type="caution">
    <text evidence="10">The sequence shown here is derived from an EMBL/GenBank/DDBJ whole genome shotgun (WGS) entry which is preliminary data.</text>
</comment>
<keyword evidence="2" id="KW-0328">Glycosyltransferase</keyword>
<dbReference type="GO" id="GO:0097363">
    <property type="term" value="F:protein O-acetylglucosaminyltransferase activity"/>
    <property type="evidence" value="ECO:0007669"/>
    <property type="project" value="TreeGrafter"/>
</dbReference>
<keyword evidence="7" id="KW-0325">Glycoprotein</keyword>
<evidence type="ECO:0000313" key="11">
    <source>
        <dbReference type="Proteomes" id="UP000623467"/>
    </source>
</evidence>
<evidence type="ECO:0000256" key="3">
    <source>
        <dbReference type="ARBA" id="ARBA00022679"/>
    </source>
</evidence>
<dbReference type="EMBL" id="JACAZH010000016">
    <property type="protein sequence ID" value="KAF7349429.1"/>
    <property type="molecule type" value="Genomic_DNA"/>
</dbReference>
<evidence type="ECO:0000256" key="1">
    <source>
        <dbReference type="ARBA" id="ARBA00004167"/>
    </source>
</evidence>
<evidence type="ECO:0000313" key="10">
    <source>
        <dbReference type="EMBL" id="KAF7349429.1"/>
    </source>
</evidence>
<evidence type="ECO:0000256" key="2">
    <source>
        <dbReference type="ARBA" id="ARBA00022676"/>
    </source>
</evidence>
<keyword evidence="5 8" id="KW-1133">Transmembrane helix</keyword>
<dbReference type="Proteomes" id="UP000623467">
    <property type="component" value="Unassembled WGS sequence"/>
</dbReference>
<evidence type="ECO:0000256" key="5">
    <source>
        <dbReference type="ARBA" id="ARBA00022989"/>
    </source>
</evidence>
<keyword evidence="11" id="KW-1185">Reference proteome</keyword>
<name>A0A8H6XZX7_9AGAR</name>
<feature type="domain" description="Glycosyltransferase 61 catalytic" evidence="9">
    <location>
        <begin position="187"/>
        <end position="410"/>
    </location>
</feature>
<dbReference type="Pfam" id="PF04577">
    <property type="entry name" value="Glyco_transf_61"/>
    <property type="match status" value="1"/>
</dbReference>
<dbReference type="GO" id="GO:0005783">
    <property type="term" value="C:endoplasmic reticulum"/>
    <property type="evidence" value="ECO:0007669"/>
    <property type="project" value="TreeGrafter"/>
</dbReference>
<dbReference type="PANTHER" id="PTHR20961:SF38">
    <property type="entry name" value="PROTEIN O-LINKED-MANNOSE BETA-1,4-N-ACETYLGLUCOSAMINYLTRANSFERASE 2"/>
    <property type="match status" value="1"/>
</dbReference>
<proteinExistence type="predicted"/>
<evidence type="ECO:0000256" key="4">
    <source>
        <dbReference type="ARBA" id="ARBA00022692"/>
    </source>
</evidence>
<dbReference type="PANTHER" id="PTHR20961">
    <property type="entry name" value="GLYCOSYLTRANSFERASE"/>
    <property type="match status" value="1"/>
</dbReference>
<keyword evidence="4 8" id="KW-0812">Transmembrane</keyword>